<gene>
    <name evidence="3" type="ORF">BACCIP111883_01095</name>
</gene>
<evidence type="ECO:0000259" key="2">
    <source>
        <dbReference type="SMART" id="SM00894"/>
    </source>
</evidence>
<feature type="domain" description="Excalibur calcium-binding" evidence="2">
    <location>
        <begin position="72"/>
        <end position="113"/>
    </location>
</feature>
<organism evidence="3 4">
    <name type="scientific">Sutcliffiella rhizosphaerae</name>
    <dbReference type="NCBI Taxonomy" id="2880967"/>
    <lineage>
        <taxon>Bacteria</taxon>
        <taxon>Bacillati</taxon>
        <taxon>Bacillota</taxon>
        <taxon>Bacilli</taxon>
        <taxon>Bacillales</taxon>
        <taxon>Bacillaceae</taxon>
        <taxon>Sutcliffiella</taxon>
    </lineage>
</organism>
<dbReference type="NCBIfam" id="NF033223">
    <property type="entry name" value="YHYH_alt"/>
    <property type="match status" value="1"/>
</dbReference>
<proteinExistence type="predicted"/>
<comment type="caution">
    <text evidence="3">The sequence shown here is derived from an EMBL/GenBank/DDBJ whole genome shotgun (WGS) entry which is preliminary data.</text>
</comment>
<evidence type="ECO:0000313" key="3">
    <source>
        <dbReference type="EMBL" id="CAG9620327.1"/>
    </source>
</evidence>
<reference evidence="3 4" key="1">
    <citation type="submission" date="2021-10" db="EMBL/GenBank/DDBJ databases">
        <authorList>
            <person name="Criscuolo A."/>
        </authorList>
    </citation>
    <scope>NUCLEOTIDE SEQUENCE [LARGE SCALE GENOMIC DNA]</scope>
    <source>
        <strain evidence="4">CIP 111883</strain>
    </source>
</reference>
<accession>A0ABN8A8S4</accession>
<dbReference type="Proteomes" id="UP000789833">
    <property type="component" value="Unassembled WGS sequence"/>
</dbReference>
<dbReference type="SMART" id="SM00894">
    <property type="entry name" value="Excalibur"/>
    <property type="match status" value="1"/>
</dbReference>
<keyword evidence="4" id="KW-1185">Reference proteome</keyword>
<name>A0ABN8A8S4_9BACI</name>
<feature type="region of interest" description="Disordered" evidence="1">
    <location>
        <begin position="146"/>
        <end position="168"/>
    </location>
</feature>
<protein>
    <recommendedName>
        <fullName evidence="2">Excalibur calcium-binding domain-containing protein</fullName>
    </recommendedName>
</protein>
<dbReference type="Pfam" id="PF05901">
    <property type="entry name" value="Excalibur"/>
    <property type="match status" value="1"/>
</dbReference>
<dbReference type="InterPro" id="IPR008613">
    <property type="entry name" value="Excalibur_Ca-bd_domain"/>
</dbReference>
<dbReference type="RefSeq" id="WP_230500261.1">
    <property type="nucleotide sequence ID" value="NZ_CAKJTJ010000004.1"/>
</dbReference>
<evidence type="ECO:0000313" key="4">
    <source>
        <dbReference type="Proteomes" id="UP000789833"/>
    </source>
</evidence>
<feature type="compositionally biased region" description="Basic and acidic residues" evidence="1">
    <location>
        <begin position="146"/>
        <end position="155"/>
    </location>
</feature>
<feature type="region of interest" description="Disordered" evidence="1">
    <location>
        <begin position="99"/>
        <end position="123"/>
    </location>
</feature>
<evidence type="ECO:0000256" key="1">
    <source>
        <dbReference type="SAM" id="MobiDB-lite"/>
    </source>
</evidence>
<feature type="compositionally biased region" description="Low complexity" evidence="1">
    <location>
        <begin position="156"/>
        <end position="168"/>
    </location>
</feature>
<dbReference type="InterPro" id="IPR047773">
    <property type="entry name" value="YHYH_dom_bact"/>
</dbReference>
<sequence length="402" mass="45069">MLKYLLGFLLFLSIIFITDYAEAHSGRTDSNGGHNCSEKSIAKGLCTGYHYHNGGGSSGGSTPAPAPAPVRTDKNCSDFSSFDEVVEYWNAKGYSASYDPEDLDRDGDGIPCEPPSSYDRTKVNNSPEQIQYKQDQIDKANGEEKGYEQGFKDGLNESNTNSAAASGSNAYKKGYSAGYTKGYQEGKKEVEAEKKKAYDAGYALGQKQDDIQIPGAFTHSALLIKSFEEGFQEAWNERREAKKAEMYNQGLTDGKKDNYSLPDTKEKDFIQEYEKGYEEGQNELKDEFFYRGYHDAFKMLEYQKPSLSNEKLLAWHKEGFESNDVVFEIKDFAFTLGKEGNQKSMPSKFNEGEIIFNHYYDLGFQEYEDYVRKSTNAAAGGVVAIGLAWLGRRVYVAKKMIS</sequence>
<dbReference type="EMBL" id="CAKJTJ010000004">
    <property type="protein sequence ID" value="CAG9620327.1"/>
    <property type="molecule type" value="Genomic_DNA"/>
</dbReference>